<accession>A0ABP4IV63</accession>
<name>A0ABP4IV63_9ACTN</name>
<dbReference type="PANTHER" id="PTHR43194:SF2">
    <property type="entry name" value="PEROXISOMAL MEMBRANE PROTEIN LPX1"/>
    <property type="match status" value="1"/>
</dbReference>
<dbReference type="PANTHER" id="PTHR43194">
    <property type="entry name" value="HYDROLASE ALPHA/BETA FOLD FAMILY"/>
    <property type="match status" value="1"/>
</dbReference>
<gene>
    <name evidence="2" type="ORF">GCM10009639_38950</name>
</gene>
<comment type="caution">
    <text evidence="2">The sequence shown here is derived from an EMBL/GenBank/DDBJ whole genome shotgun (WGS) entry which is preliminary data.</text>
</comment>
<feature type="domain" description="AB hydrolase-1" evidence="1">
    <location>
        <begin position="16"/>
        <end position="224"/>
    </location>
</feature>
<evidence type="ECO:0000313" key="3">
    <source>
        <dbReference type="Proteomes" id="UP001499863"/>
    </source>
</evidence>
<evidence type="ECO:0000313" key="2">
    <source>
        <dbReference type="EMBL" id="GAA1399322.1"/>
    </source>
</evidence>
<dbReference type="SUPFAM" id="SSF53474">
    <property type="entry name" value="alpha/beta-Hydrolases"/>
    <property type="match status" value="1"/>
</dbReference>
<dbReference type="Pfam" id="PF12697">
    <property type="entry name" value="Abhydrolase_6"/>
    <property type="match status" value="1"/>
</dbReference>
<reference evidence="3" key="1">
    <citation type="journal article" date="2019" name="Int. J. Syst. Evol. Microbiol.">
        <title>The Global Catalogue of Microorganisms (GCM) 10K type strain sequencing project: providing services to taxonomists for standard genome sequencing and annotation.</title>
        <authorList>
            <consortium name="The Broad Institute Genomics Platform"/>
            <consortium name="The Broad Institute Genome Sequencing Center for Infectious Disease"/>
            <person name="Wu L."/>
            <person name="Ma J."/>
        </authorList>
    </citation>
    <scope>NUCLEOTIDE SEQUENCE [LARGE SCALE GENOMIC DNA]</scope>
    <source>
        <strain evidence="3">JCM 12393</strain>
    </source>
</reference>
<dbReference type="Gene3D" id="3.40.50.1820">
    <property type="entry name" value="alpha/beta hydrolase"/>
    <property type="match status" value="1"/>
</dbReference>
<dbReference type="InterPro" id="IPR029058">
    <property type="entry name" value="AB_hydrolase_fold"/>
</dbReference>
<dbReference type="Proteomes" id="UP001499863">
    <property type="component" value="Unassembled WGS sequence"/>
</dbReference>
<proteinExistence type="predicted"/>
<dbReference type="EMBL" id="BAAAKJ010000215">
    <property type="protein sequence ID" value="GAA1399322.1"/>
    <property type="molecule type" value="Genomic_DNA"/>
</dbReference>
<keyword evidence="3" id="KW-1185">Reference proteome</keyword>
<protein>
    <recommendedName>
        <fullName evidence="1">AB hydrolase-1 domain-containing protein</fullName>
    </recommendedName>
</protein>
<dbReference type="InterPro" id="IPR050228">
    <property type="entry name" value="Carboxylesterase_BioH"/>
</dbReference>
<evidence type="ECO:0000259" key="1">
    <source>
        <dbReference type="Pfam" id="PF12697"/>
    </source>
</evidence>
<dbReference type="InterPro" id="IPR000073">
    <property type="entry name" value="AB_hydrolase_1"/>
</dbReference>
<sequence>MKLHTREWGTGDRVALLVHGIMSDHRTWRSVGPALAERGYRVIAVDLRGHGASPRGDGATPADRYRPERFADDLVDTLPQGADLAIGHSLGGLTLLHAVERLRPARAVYSDPAWRFAQPGLFDPAVFVQFKQATRAQISAVNPRWDAAAVDVELATLALWDPDSALALSALYDEAALPGAPAVPSLVQLADNSWLIGPEDAAALRGLGYEVRTVAGAGHTIHRDDLPGFLASLDGWL</sequence>
<dbReference type="RefSeq" id="WP_344337570.1">
    <property type="nucleotide sequence ID" value="NZ_BAAAKJ010000215.1"/>
</dbReference>
<organism evidence="2 3">
    <name type="scientific">Kitasatospora putterlickiae</name>
    <dbReference type="NCBI Taxonomy" id="221725"/>
    <lineage>
        <taxon>Bacteria</taxon>
        <taxon>Bacillati</taxon>
        <taxon>Actinomycetota</taxon>
        <taxon>Actinomycetes</taxon>
        <taxon>Kitasatosporales</taxon>
        <taxon>Streptomycetaceae</taxon>
        <taxon>Kitasatospora</taxon>
    </lineage>
</organism>